<dbReference type="SUPFAM" id="SSF54285">
    <property type="entry name" value="MoaD/ThiS"/>
    <property type="match status" value="1"/>
</dbReference>
<reference evidence="1 2" key="1">
    <citation type="submission" date="2020-10" db="EMBL/GenBank/DDBJ databases">
        <title>Ca. Dormibacterota MAGs.</title>
        <authorList>
            <person name="Montgomery K."/>
        </authorList>
    </citation>
    <scope>NUCLEOTIDE SEQUENCE [LARGE SCALE GENOMIC DNA]</scope>
    <source>
        <strain evidence="1">Mitchell_Peninsula_5</strain>
    </source>
</reference>
<evidence type="ECO:0000313" key="2">
    <source>
        <dbReference type="Proteomes" id="UP000614410"/>
    </source>
</evidence>
<comment type="caution">
    <text evidence="1">The sequence shown here is derived from an EMBL/GenBank/DDBJ whole genome shotgun (WGS) entry which is preliminary data.</text>
</comment>
<dbReference type="NCBIfam" id="NF041918">
    <property type="entry name" value="SAMP1"/>
    <property type="match status" value="1"/>
</dbReference>
<dbReference type="InterPro" id="IPR003749">
    <property type="entry name" value="ThiS/MoaD-like"/>
</dbReference>
<gene>
    <name evidence="1" type="ORF">JF887_07250</name>
</gene>
<accession>A0A934KMM3</accession>
<dbReference type="InterPro" id="IPR016155">
    <property type="entry name" value="Mopterin_synth/thiamin_S_b"/>
</dbReference>
<dbReference type="EMBL" id="JAEKNN010000031">
    <property type="protein sequence ID" value="MBJ7609214.1"/>
    <property type="molecule type" value="Genomic_DNA"/>
</dbReference>
<proteinExistence type="predicted"/>
<dbReference type="Pfam" id="PF02597">
    <property type="entry name" value="ThiS"/>
    <property type="match status" value="1"/>
</dbReference>
<dbReference type="AlphaFoldDB" id="A0A934KMM3"/>
<dbReference type="InterPro" id="IPR052045">
    <property type="entry name" value="Sulfur_Carrier/Prot_Modifier"/>
</dbReference>
<dbReference type="Gene3D" id="3.10.20.30">
    <property type="match status" value="1"/>
</dbReference>
<sequence length="91" mass="9947">MAIRIRVPGPLRRLTGGDAEVTVDGETVSAALGDLEQRYPGFHDRLYDTDGKLRQFINIYVNDADIRFSQGLETPVGERDEMSIVPAVAGG</sequence>
<evidence type="ECO:0000313" key="1">
    <source>
        <dbReference type="EMBL" id="MBJ7609214.1"/>
    </source>
</evidence>
<dbReference type="Proteomes" id="UP000614410">
    <property type="component" value="Unassembled WGS sequence"/>
</dbReference>
<protein>
    <submittedName>
        <fullName evidence="1">MoaD/ThiS family protein</fullName>
    </submittedName>
</protein>
<dbReference type="InterPro" id="IPR054834">
    <property type="entry name" value="SAMP1_3"/>
</dbReference>
<organism evidence="1 2">
    <name type="scientific">Candidatus Amunia macphersoniae</name>
    <dbReference type="NCBI Taxonomy" id="3127014"/>
    <lineage>
        <taxon>Bacteria</taxon>
        <taxon>Bacillati</taxon>
        <taxon>Candidatus Dormiibacterota</taxon>
        <taxon>Candidatus Dormibacteria</taxon>
        <taxon>Candidatus Aeolococcales</taxon>
        <taxon>Candidatus Aeolococcaceae</taxon>
        <taxon>Candidatus Amunia</taxon>
    </lineage>
</organism>
<name>A0A934KMM3_9BACT</name>
<dbReference type="PANTHER" id="PTHR38031:SF1">
    <property type="entry name" value="SULFUR CARRIER PROTEIN CYSO"/>
    <property type="match status" value="1"/>
</dbReference>
<dbReference type="InterPro" id="IPR012675">
    <property type="entry name" value="Beta-grasp_dom_sf"/>
</dbReference>
<dbReference type="PANTHER" id="PTHR38031">
    <property type="entry name" value="SULFUR CARRIER PROTEIN SLR0821-RELATED"/>
    <property type="match status" value="1"/>
</dbReference>